<name>A0ACC3DJ40_9PEZI</name>
<sequence length="204" mass="23171">MAIICSLNSSMVLRLKKTWDALPQKTKTKFENLKAIVDVGRNYAILRQRLQNHIAPCIPFVGIYLTDLTFVDVGNQTTRQLPSDGGMAGMAVINFDKHMKTAKIIGQLQRFQVPYRLAAVPEMQHWMEAQIQCVRSSDHANVQHYYRRSLLLEPREQPQIPRLSPADSGMSMFSPDSRNTSKEKLDLWSTFHIRGGPGAAKDKF</sequence>
<dbReference type="Proteomes" id="UP001186974">
    <property type="component" value="Unassembled WGS sequence"/>
</dbReference>
<protein>
    <submittedName>
        <fullName evidence="1">Uncharacterized protein</fullName>
    </submittedName>
</protein>
<gene>
    <name evidence="1" type="ORF">LTS18_012712</name>
</gene>
<proteinExistence type="predicted"/>
<evidence type="ECO:0000313" key="2">
    <source>
        <dbReference type="Proteomes" id="UP001186974"/>
    </source>
</evidence>
<keyword evidence="2" id="KW-1185">Reference proteome</keyword>
<accession>A0ACC3DJ40</accession>
<reference evidence="1" key="1">
    <citation type="submission" date="2024-09" db="EMBL/GenBank/DDBJ databases">
        <title>Black Yeasts Isolated from many extreme environments.</title>
        <authorList>
            <person name="Coleine C."/>
            <person name="Stajich J.E."/>
            <person name="Selbmann L."/>
        </authorList>
    </citation>
    <scope>NUCLEOTIDE SEQUENCE</scope>
    <source>
        <strain evidence="1">CCFEE 5737</strain>
    </source>
</reference>
<comment type="caution">
    <text evidence="1">The sequence shown here is derived from an EMBL/GenBank/DDBJ whole genome shotgun (WGS) entry which is preliminary data.</text>
</comment>
<evidence type="ECO:0000313" key="1">
    <source>
        <dbReference type="EMBL" id="KAK3076548.1"/>
    </source>
</evidence>
<dbReference type="EMBL" id="JAWDJW010003848">
    <property type="protein sequence ID" value="KAK3076548.1"/>
    <property type="molecule type" value="Genomic_DNA"/>
</dbReference>
<organism evidence="1 2">
    <name type="scientific">Coniosporium uncinatum</name>
    <dbReference type="NCBI Taxonomy" id="93489"/>
    <lineage>
        <taxon>Eukaryota</taxon>
        <taxon>Fungi</taxon>
        <taxon>Dikarya</taxon>
        <taxon>Ascomycota</taxon>
        <taxon>Pezizomycotina</taxon>
        <taxon>Dothideomycetes</taxon>
        <taxon>Dothideomycetes incertae sedis</taxon>
        <taxon>Coniosporium</taxon>
    </lineage>
</organism>